<dbReference type="SMART" id="SM00642">
    <property type="entry name" value="Aamy"/>
    <property type="match status" value="1"/>
</dbReference>
<evidence type="ECO:0000256" key="6">
    <source>
        <dbReference type="ARBA" id="ARBA00023295"/>
    </source>
</evidence>
<name>A0AAW0GC87_9APHY</name>
<keyword evidence="5" id="KW-0119">Carbohydrate metabolism</keyword>
<dbReference type="InterPro" id="IPR013776">
    <property type="entry name" value="A-amylase_thermo"/>
</dbReference>
<proteinExistence type="inferred from homology"/>
<evidence type="ECO:0000313" key="8">
    <source>
        <dbReference type="EMBL" id="KAK7691063.1"/>
    </source>
</evidence>
<evidence type="ECO:0000256" key="2">
    <source>
        <dbReference type="ARBA" id="ARBA00008061"/>
    </source>
</evidence>
<evidence type="ECO:0000313" key="9">
    <source>
        <dbReference type="Proteomes" id="UP001385951"/>
    </source>
</evidence>
<dbReference type="EMBL" id="JASBNA010000006">
    <property type="protein sequence ID" value="KAK7691063.1"/>
    <property type="molecule type" value="Genomic_DNA"/>
</dbReference>
<feature type="domain" description="Glycosyl hydrolase family 13 catalytic" evidence="7">
    <location>
        <begin position="40"/>
        <end position="446"/>
    </location>
</feature>
<evidence type="ECO:0000256" key="4">
    <source>
        <dbReference type="ARBA" id="ARBA00022801"/>
    </source>
</evidence>
<evidence type="ECO:0000256" key="3">
    <source>
        <dbReference type="ARBA" id="ARBA00022723"/>
    </source>
</evidence>
<sequence length="549" mass="62597">MMNFVDDLREWIRTTVLPYRSPALRSMRRGPMTSPPGPNPLMIQFFTWDSLHPDMSWWKHFESEVDNLADLGFTQVWLPPPNKAMVPKGQGYDAYDLWDLGEFHQKGTTATRWGTKEELIKASASAQARGIDILIDAVLNHKIGADRTESFQAIPVDADNRLKEIGPEREIEGWTAFDFPGRSGKYSEMKWTEEHFTGLDWDHRNKEKGVFRIVGGKHQGWSKWVDKELGNYDYLLGIDIDHRHPDVQKDLFAWGAWVLQTTGATGFRLDAIKHMDRRFLLDFIKHARKVEGRQNLFAVAEYWSANVELIKPYIRAFEGLMTFFDVPLHHRFHDASKAGSHYDLRTILDRSVVKIRPGDAVTFVDNHDKLGKLLRAGLEIISSSKRMLSFYFAKKVTREYSSLFRCPHVCFTPTSRSCVFYGDLYPNKECYNEAIASKLKQLILARKKFAYGTQRDYFLEHNCIGFVREGTIQPVQGSESGGCAVVLSIGDDVEGESHVYTLRMNVGKVNGGGKYRPLLDPGSSQVETAADGWGLFTCHKGSLEVWVQA</sequence>
<dbReference type="Gene3D" id="2.60.40.1180">
    <property type="entry name" value="Golgi alpha-mannosidase II"/>
    <property type="match status" value="1"/>
</dbReference>
<dbReference type="GO" id="GO:0005509">
    <property type="term" value="F:calcium ion binding"/>
    <property type="evidence" value="ECO:0007669"/>
    <property type="project" value="InterPro"/>
</dbReference>
<dbReference type="AlphaFoldDB" id="A0AAW0GC87"/>
<dbReference type="InterPro" id="IPR013780">
    <property type="entry name" value="Glyco_hydro_b"/>
</dbReference>
<dbReference type="InterPro" id="IPR017853">
    <property type="entry name" value="GH"/>
</dbReference>
<comment type="similarity">
    <text evidence="2">Belongs to the glycosyl hydrolase 13 family.</text>
</comment>
<dbReference type="GO" id="GO:0005975">
    <property type="term" value="P:carbohydrate metabolic process"/>
    <property type="evidence" value="ECO:0007669"/>
    <property type="project" value="InterPro"/>
</dbReference>
<dbReference type="NCBIfam" id="NF006969">
    <property type="entry name" value="PRK09441.1-2"/>
    <property type="match status" value="1"/>
</dbReference>
<dbReference type="Gene3D" id="3.20.20.80">
    <property type="entry name" value="Glycosidases"/>
    <property type="match status" value="1"/>
</dbReference>
<evidence type="ECO:0000259" key="7">
    <source>
        <dbReference type="SMART" id="SM00642"/>
    </source>
</evidence>
<dbReference type="GO" id="GO:0004553">
    <property type="term" value="F:hydrolase activity, hydrolyzing O-glycosyl compounds"/>
    <property type="evidence" value="ECO:0007669"/>
    <property type="project" value="InterPro"/>
</dbReference>
<dbReference type="Gene3D" id="2.40.30.140">
    <property type="match status" value="1"/>
</dbReference>
<gene>
    <name evidence="8" type="ORF">QCA50_006166</name>
</gene>
<organism evidence="8 9">
    <name type="scientific">Cerrena zonata</name>
    <dbReference type="NCBI Taxonomy" id="2478898"/>
    <lineage>
        <taxon>Eukaryota</taxon>
        <taxon>Fungi</taxon>
        <taxon>Dikarya</taxon>
        <taxon>Basidiomycota</taxon>
        <taxon>Agaricomycotina</taxon>
        <taxon>Agaricomycetes</taxon>
        <taxon>Polyporales</taxon>
        <taxon>Cerrenaceae</taxon>
        <taxon>Cerrena</taxon>
    </lineage>
</organism>
<evidence type="ECO:0000256" key="5">
    <source>
        <dbReference type="ARBA" id="ARBA00023277"/>
    </source>
</evidence>
<keyword evidence="3" id="KW-0479">Metal-binding</keyword>
<accession>A0AAW0GC87</accession>
<dbReference type="SUPFAM" id="SSF51445">
    <property type="entry name" value="(Trans)glycosidases"/>
    <property type="match status" value="1"/>
</dbReference>
<dbReference type="Pfam" id="PF00128">
    <property type="entry name" value="Alpha-amylase"/>
    <property type="match status" value="1"/>
</dbReference>
<keyword evidence="4" id="KW-0378">Hydrolase</keyword>
<reference evidence="8 9" key="1">
    <citation type="submission" date="2022-09" db="EMBL/GenBank/DDBJ databases">
        <authorList>
            <person name="Palmer J.M."/>
        </authorList>
    </citation>
    <scope>NUCLEOTIDE SEQUENCE [LARGE SCALE GENOMIC DNA]</scope>
    <source>
        <strain evidence="8 9">DSM 7382</strain>
    </source>
</reference>
<dbReference type="InterPro" id="IPR006047">
    <property type="entry name" value="GH13_cat_dom"/>
</dbReference>
<dbReference type="PANTHER" id="PTHR43447">
    <property type="entry name" value="ALPHA-AMYLASE"/>
    <property type="match status" value="1"/>
</dbReference>
<comment type="caution">
    <text evidence="8">The sequence shown here is derived from an EMBL/GenBank/DDBJ whole genome shotgun (WGS) entry which is preliminary data.</text>
</comment>
<keyword evidence="9" id="KW-1185">Reference proteome</keyword>
<dbReference type="PIRSF" id="PIRSF001021">
    <property type="entry name" value="Alph-amls_thrmst"/>
    <property type="match status" value="1"/>
</dbReference>
<evidence type="ECO:0000256" key="1">
    <source>
        <dbReference type="ARBA" id="ARBA00001913"/>
    </source>
</evidence>
<keyword evidence="6" id="KW-0326">Glycosidase</keyword>
<comment type="cofactor">
    <cofactor evidence="1">
        <name>Ca(2+)</name>
        <dbReference type="ChEBI" id="CHEBI:29108"/>
    </cofactor>
</comment>
<dbReference type="SUPFAM" id="SSF51011">
    <property type="entry name" value="Glycosyl hydrolase domain"/>
    <property type="match status" value="1"/>
</dbReference>
<dbReference type="Proteomes" id="UP001385951">
    <property type="component" value="Unassembled WGS sequence"/>
</dbReference>
<protein>
    <recommendedName>
        <fullName evidence="7">Glycosyl hydrolase family 13 catalytic domain-containing protein</fullName>
    </recommendedName>
</protein>
<dbReference type="CDD" id="cd11318">
    <property type="entry name" value="AmyAc_bac_fung_AmyA"/>
    <property type="match status" value="1"/>
</dbReference>